<dbReference type="RefSeq" id="WP_108527582.1">
    <property type="nucleotide sequence ID" value="NZ_MUXF01000008.1"/>
</dbReference>
<protein>
    <recommendedName>
        <fullName evidence="3">DUF4054 domain-containing protein</fullName>
    </recommendedName>
</protein>
<sequence length="124" mass="13795">MAMIDDFKAKFPMIPAETVDKYFPMFETTYRCYYGAEYGSNACDDEAILYLIAHLITISIQSSLNGASPTFSVASESVDGVSTSYFMGNGNTSLNDSFFLSTIYGQIYLQLISKNYGNQKESFV</sequence>
<dbReference type="InterPro" id="IPR025127">
    <property type="entry name" value="DUF4054"/>
</dbReference>
<keyword evidence="2" id="KW-1185">Reference proteome</keyword>
<accession>A0ABX5JKE7</accession>
<comment type="caution">
    <text evidence="1">The sequence shown here is derived from an EMBL/GenBank/DDBJ whole genome shotgun (WGS) entry which is preliminary data.</text>
</comment>
<reference evidence="1 2" key="1">
    <citation type="submission" date="2017-02" db="EMBL/GenBank/DDBJ databases">
        <title>Arcobacter lacus sp. nov., a new species isolated from reclaimed water.</title>
        <authorList>
            <person name="Figueras M.J."/>
            <person name="Perez-Cataluna A."/>
            <person name="Salas-Masso N."/>
        </authorList>
    </citation>
    <scope>NUCLEOTIDE SEQUENCE [LARGE SCALE GENOMIC DNA]</scope>
    <source>
        <strain evidence="1 2">RW43-9</strain>
    </source>
</reference>
<name>A0ABX5JKE7_9BACT</name>
<dbReference type="Pfam" id="PF13262">
    <property type="entry name" value="DUF4054"/>
    <property type="match status" value="1"/>
</dbReference>
<dbReference type="Proteomes" id="UP000251311">
    <property type="component" value="Unassembled WGS sequence"/>
</dbReference>
<evidence type="ECO:0000313" key="2">
    <source>
        <dbReference type="Proteomes" id="UP000251311"/>
    </source>
</evidence>
<organism evidence="1 2">
    <name type="scientific">Arcobacter lacus</name>
    <dbReference type="NCBI Taxonomy" id="1912876"/>
    <lineage>
        <taxon>Bacteria</taxon>
        <taxon>Pseudomonadati</taxon>
        <taxon>Campylobacterota</taxon>
        <taxon>Epsilonproteobacteria</taxon>
        <taxon>Campylobacterales</taxon>
        <taxon>Arcobacteraceae</taxon>
        <taxon>Arcobacter</taxon>
    </lineage>
</organism>
<gene>
    <name evidence="1" type="ORF">B0175_05130</name>
</gene>
<evidence type="ECO:0008006" key="3">
    <source>
        <dbReference type="Google" id="ProtNLM"/>
    </source>
</evidence>
<dbReference type="EMBL" id="MUXF01000008">
    <property type="protein sequence ID" value="PUE66750.1"/>
    <property type="molecule type" value="Genomic_DNA"/>
</dbReference>
<proteinExistence type="predicted"/>
<evidence type="ECO:0000313" key="1">
    <source>
        <dbReference type="EMBL" id="PUE66750.1"/>
    </source>
</evidence>